<dbReference type="Pfam" id="PF02475">
    <property type="entry name" value="TRM5-TYW2_MTfase"/>
    <property type="match status" value="1"/>
</dbReference>
<feature type="domain" description="SAM-dependent methyltransferase TRM5/TYW2-type" evidence="7">
    <location>
        <begin position="46"/>
        <end position="372"/>
    </location>
</feature>
<evidence type="ECO:0000259" key="7">
    <source>
        <dbReference type="PROSITE" id="PS51684"/>
    </source>
</evidence>
<comment type="pathway">
    <text evidence="1">tRNA modification; wybutosine-tRNA(Phe) biosynthesis.</text>
</comment>
<evidence type="ECO:0000256" key="3">
    <source>
        <dbReference type="ARBA" id="ARBA00022679"/>
    </source>
</evidence>
<sequence>MKMSSDIKRVMSRKSPAGILQIMVKQLMEEEGLWEETLTSDIPTSWEKYGDLLLFNGEKYFRDDRWKHTPNLWQCICKALKAKRIGFKHFISEDSFRSPNVKLVYGVNSWVEFKDNGVIFTWDVQFNMFCAGNAPERHRIATFLCEGETVVDMYAGIGYFTLPYLVKAKAKLVYACEWYPRAVKALKINLSINKVASKCIVYEGDSRLVCPKGIADRVNLGLLPSSESGWQAACEALNPISGGVLHIHGNVTSSIKNKKIINDKFGCKDCVDILCNYDPNEKDLNNNKFCSDVGIQPSFIFHSKTVIPVTNVSIKWKQMEWKLWSLHVCHKLSDIFCSVHEQVWKLQICNLHHVKSYAPHIDHLVLDVKCTPQEYLVQ</sequence>
<dbReference type="EC" id="2.5.1.114" evidence="2"/>
<name>A0AAN9Z001_9ORTH</name>
<proteinExistence type="predicted"/>
<evidence type="ECO:0000256" key="6">
    <source>
        <dbReference type="ARBA" id="ARBA00049400"/>
    </source>
</evidence>
<dbReference type="Proteomes" id="UP001378592">
    <property type="component" value="Unassembled WGS sequence"/>
</dbReference>
<accession>A0AAN9Z001</accession>
<keyword evidence="9" id="KW-1185">Reference proteome</keyword>
<keyword evidence="4" id="KW-0949">S-adenosyl-L-methionine</keyword>
<dbReference type="GO" id="GO:0008175">
    <property type="term" value="F:tRNA methyltransferase activity"/>
    <property type="evidence" value="ECO:0007669"/>
    <property type="project" value="TreeGrafter"/>
</dbReference>
<dbReference type="PROSITE" id="PS51684">
    <property type="entry name" value="SAM_MT_TRM5_TYW2"/>
    <property type="match status" value="1"/>
</dbReference>
<evidence type="ECO:0000256" key="4">
    <source>
        <dbReference type="ARBA" id="ARBA00022691"/>
    </source>
</evidence>
<organism evidence="8 9">
    <name type="scientific">Gryllus longicercus</name>
    <dbReference type="NCBI Taxonomy" id="2509291"/>
    <lineage>
        <taxon>Eukaryota</taxon>
        <taxon>Metazoa</taxon>
        <taxon>Ecdysozoa</taxon>
        <taxon>Arthropoda</taxon>
        <taxon>Hexapoda</taxon>
        <taxon>Insecta</taxon>
        <taxon>Pterygota</taxon>
        <taxon>Neoptera</taxon>
        <taxon>Polyneoptera</taxon>
        <taxon>Orthoptera</taxon>
        <taxon>Ensifera</taxon>
        <taxon>Gryllidea</taxon>
        <taxon>Grylloidea</taxon>
        <taxon>Gryllidae</taxon>
        <taxon>Gryllinae</taxon>
        <taxon>Gryllus</taxon>
    </lineage>
</organism>
<dbReference type="GO" id="GO:0031591">
    <property type="term" value="P:wybutosine biosynthetic process"/>
    <property type="evidence" value="ECO:0007669"/>
    <property type="project" value="TreeGrafter"/>
</dbReference>
<comment type="catalytic activity">
    <reaction evidence="6">
        <text>4-demethylwyosine(37) in tRNA(Phe) + S-adenosyl-L-methionine = 4-demethyl-7-[(3S)-3-amino-3-carboxypropyl]wyosine(37) in tRNA(Phe) + S-methyl-5'-thioadenosine + H(+)</text>
        <dbReference type="Rhea" id="RHEA:36355"/>
        <dbReference type="Rhea" id="RHEA-COMP:10164"/>
        <dbReference type="Rhea" id="RHEA-COMP:10378"/>
        <dbReference type="ChEBI" id="CHEBI:15378"/>
        <dbReference type="ChEBI" id="CHEBI:17509"/>
        <dbReference type="ChEBI" id="CHEBI:59789"/>
        <dbReference type="ChEBI" id="CHEBI:64315"/>
        <dbReference type="ChEBI" id="CHEBI:73550"/>
        <dbReference type="EC" id="2.5.1.114"/>
    </reaction>
</comment>
<dbReference type="GO" id="GO:0005737">
    <property type="term" value="C:cytoplasm"/>
    <property type="evidence" value="ECO:0007669"/>
    <property type="project" value="TreeGrafter"/>
</dbReference>
<dbReference type="PANTHER" id="PTHR23245">
    <property type="entry name" value="TRNA METHYLTRANSFERASE"/>
    <property type="match status" value="1"/>
</dbReference>
<dbReference type="EMBL" id="JAZDUA010000406">
    <property type="protein sequence ID" value="KAK7793045.1"/>
    <property type="molecule type" value="Genomic_DNA"/>
</dbReference>
<evidence type="ECO:0000256" key="1">
    <source>
        <dbReference type="ARBA" id="ARBA00004797"/>
    </source>
</evidence>
<protein>
    <recommendedName>
        <fullName evidence="2">tRNA(Phe) (4-demethylwyosine(37)-C(7)) aminocarboxypropyltransferase</fullName>
        <ecNumber evidence="2">2.5.1.114</ecNumber>
    </recommendedName>
</protein>
<dbReference type="InterPro" id="IPR030382">
    <property type="entry name" value="MeTrfase_TRM5/TYW2"/>
</dbReference>
<gene>
    <name evidence="8" type="ORF">R5R35_004473</name>
</gene>
<dbReference type="CDD" id="cd02440">
    <property type="entry name" value="AdoMet_MTases"/>
    <property type="match status" value="1"/>
</dbReference>
<reference evidence="8 9" key="1">
    <citation type="submission" date="2024-03" db="EMBL/GenBank/DDBJ databases">
        <title>The genome assembly and annotation of the cricket Gryllus longicercus Weissman &amp; Gray.</title>
        <authorList>
            <person name="Szrajer S."/>
            <person name="Gray D."/>
            <person name="Ylla G."/>
        </authorList>
    </citation>
    <scope>NUCLEOTIDE SEQUENCE [LARGE SCALE GENOMIC DNA]</scope>
    <source>
        <strain evidence="8">DAG 2021-001</strain>
        <tissue evidence="8">Whole body minus gut</tissue>
    </source>
</reference>
<keyword evidence="5" id="KW-0819">tRNA processing</keyword>
<dbReference type="GO" id="GO:0102522">
    <property type="term" value="F:tRNA 4-demethylwyosine alpha-amino-alpha-carboxypropyltransferase activity"/>
    <property type="evidence" value="ECO:0007669"/>
    <property type="project" value="UniProtKB-EC"/>
</dbReference>
<dbReference type="Pfam" id="PF25133">
    <property type="entry name" value="TYW2_N_2"/>
    <property type="match status" value="1"/>
</dbReference>
<dbReference type="Gene3D" id="3.40.50.150">
    <property type="entry name" value="Vaccinia Virus protein VP39"/>
    <property type="match status" value="1"/>
</dbReference>
<dbReference type="InterPro" id="IPR056743">
    <property type="entry name" value="TRM5-TYW2-like_MTfase"/>
</dbReference>
<evidence type="ECO:0000313" key="8">
    <source>
        <dbReference type="EMBL" id="KAK7793045.1"/>
    </source>
</evidence>
<evidence type="ECO:0000256" key="5">
    <source>
        <dbReference type="ARBA" id="ARBA00022694"/>
    </source>
</evidence>
<comment type="caution">
    <text evidence="8">The sequence shown here is derived from an EMBL/GenBank/DDBJ whole genome shotgun (WGS) entry which is preliminary data.</text>
</comment>
<dbReference type="InterPro" id="IPR056744">
    <property type="entry name" value="TRM5/TYW2-like_N"/>
</dbReference>
<dbReference type="SUPFAM" id="SSF53335">
    <property type="entry name" value="S-adenosyl-L-methionine-dependent methyltransferases"/>
    <property type="match status" value="1"/>
</dbReference>
<dbReference type="Gene3D" id="3.30.300.110">
    <property type="entry name" value="Met-10+ protein-like domains"/>
    <property type="match status" value="1"/>
</dbReference>
<dbReference type="AlphaFoldDB" id="A0AAN9Z001"/>
<dbReference type="PANTHER" id="PTHR23245:SF25">
    <property type="entry name" value="TRNA WYBUTOSINE-SYNTHESIZING PROTEIN 2 HOMOLOG"/>
    <property type="match status" value="1"/>
</dbReference>
<evidence type="ECO:0000256" key="2">
    <source>
        <dbReference type="ARBA" id="ARBA00012265"/>
    </source>
</evidence>
<dbReference type="GO" id="GO:0030488">
    <property type="term" value="P:tRNA methylation"/>
    <property type="evidence" value="ECO:0007669"/>
    <property type="project" value="TreeGrafter"/>
</dbReference>
<dbReference type="InterPro" id="IPR029063">
    <property type="entry name" value="SAM-dependent_MTases_sf"/>
</dbReference>
<keyword evidence="3" id="KW-0808">Transferase</keyword>
<evidence type="ECO:0000313" key="9">
    <source>
        <dbReference type="Proteomes" id="UP001378592"/>
    </source>
</evidence>